<protein>
    <submittedName>
        <fullName evidence="9">RagB/SusD family nutrient uptake outer membrane protein</fullName>
    </submittedName>
</protein>
<reference evidence="9 10" key="1">
    <citation type="submission" date="2019-12" db="EMBL/GenBank/DDBJ databases">
        <title>The draft genomic sequence of strain Chitinophaga oryziterrae JCM 16595.</title>
        <authorList>
            <person name="Zhang X."/>
        </authorList>
    </citation>
    <scope>NUCLEOTIDE SEQUENCE [LARGE SCALE GENOMIC DNA]</scope>
    <source>
        <strain evidence="9 10">JCM 16595</strain>
    </source>
</reference>
<sequence>MKYFLFIVCCLLLFSCRKLITVDTPVSELPAGQVFNSEALADAAVADIYYVLSGYYTSSMLTVINGMTADELSTLNPSSTVYVNNAIQPADPLVLSTWRDFYKAIYRANAVLEGLATATNISAGKQAGLTGEARFLRAFSYYYLVNNWGDVPLITTTDVTQTATASRAAVADVYQQIMSDLQSAVLLLPETYSSTEKVRANKWAATAMLARVSLQRGNWQDAETNASLVINAGVYLPLSSLDSVFLKNSRSAILQIWLKDGFTIAGQTFQPSNAGTFSFFPLTTDLMNAFEAGDMRKDKWTGTFTYGGSLYYYPFKYKKKIAAYGDDAEYLMVLRIAEQFLIRAEARCRQNNIAGAVTDLNIIRHHSGLADLPADMDQETCLLTIEKERRTEMFTEWGDRWSDLKHTGRINTVMSVQKPGWDSTKVLYPIPQQERNRDPNLTQNKGYQ</sequence>
<dbReference type="Pfam" id="PF07980">
    <property type="entry name" value="SusD_RagB"/>
    <property type="match status" value="1"/>
</dbReference>
<dbReference type="Pfam" id="PF14322">
    <property type="entry name" value="SusD-like_3"/>
    <property type="match status" value="1"/>
</dbReference>
<dbReference type="CDD" id="cd08977">
    <property type="entry name" value="SusD"/>
    <property type="match status" value="1"/>
</dbReference>
<name>A0A6N8JFI1_9BACT</name>
<comment type="caution">
    <text evidence="9">The sequence shown here is derived from an EMBL/GenBank/DDBJ whole genome shotgun (WGS) entry which is preliminary data.</text>
</comment>
<dbReference type="InterPro" id="IPR012944">
    <property type="entry name" value="SusD_RagB_dom"/>
</dbReference>
<dbReference type="InterPro" id="IPR011990">
    <property type="entry name" value="TPR-like_helical_dom_sf"/>
</dbReference>
<feature type="domain" description="RagB/SusD" evidence="7">
    <location>
        <begin position="311"/>
        <end position="447"/>
    </location>
</feature>
<dbReference type="AlphaFoldDB" id="A0A6N8JFI1"/>
<evidence type="ECO:0000256" key="5">
    <source>
        <dbReference type="ARBA" id="ARBA00023237"/>
    </source>
</evidence>
<organism evidence="9 10">
    <name type="scientific">Chitinophaga oryziterrae</name>
    <dbReference type="NCBI Taxonomy" id="1031224"/>
    <lineage>
        <taxon>Bacteria</taxon>
        <taxon>Pseudomonadati</taxon>
        <taxon>Bacteroidota</taxon>
        <taxon>Chitinophagia</taxon>
        <taxon>Chitinophagales</taxon>
        <taxon>Chitinophagaceae</taxon>
        <taxon>Chitinophaga</taxon>
    </lineage>
</organism>
<evidence type="ECO:0000256" key="4">
    <source>
        <dbReference type="ARBA" id="ARBA00023136"/>
    </source>
</evidence>
<evidence type="ECO:0000259" key="7">
    <source>
        <dbReference type="Pfam" id="PF07980"/>
    </source>
</evidence>
<evidence type="ECO:0000256" key="2">
    <source>
        <dbReference type="ARBA" id="ARBA00006275"/>
    </source>
</evidence>
<keyword evidence="10" id="KW-1185">Reference proteome</keyword>
<accession>A0A6N8JFI1</accession>
<comment type="subcellular location">
    <subcellularLocation>
        <location evidence="1">Cell outer membrane</location>
    </subcellularLocation>
</comment>
<dbReference type="Proteomes" id="UP000468388">
    <property type="component" value="Unassembled WGS sequence"/>
</dbReference>
<evidence type="ECO:0000256" key="6">
    <source>
        <dbReference type="SAM" id="MobiDB-lite"/>
    </source>
</evidence>
<evidence type="ECO:0000313" key="9">
    <source>
        <dbReference type="EMBL" id="MVT44013.1"/>
    </source>
</evidence>
<dbReference type="PROSITE" id="PS51257">
    <property type="entry name" value="PROKAR_LIPOPROTEIN"/>
    <property type="match status" value="1"/>
</dbReference>
<feature type="domain" description="SusD-like N-terminal" evidence="8">
    <location>
        <begin position="35"/>
        <end position="214"/>
    </location>
</feature>
<keyword evidence="3" id="KW-0732">Signal</keyword>
<keyword evidence="5" id="KW-0998">Cell outer membrane</keyword>
<dbReference type="EMBL" id="WRXO01000009">
    <property type="protein sequence ID" value="MVT44013.1"/>
    <property type="molecule type" value="Genomic_DNA"/>
</dbReference>
<keyword evidence="4" id="KW-0472">Membrane</keyword>
<feature type="compositionally biased region" description="Polar residues" evidence="6">
    <location>
        <begin position="439"/>
        <end position="448"/>
    </location>
</feature>
<dbReference type="InterPro" id="IPR033985">
    <property type="entry name" value="SusD-like_N"/>
</dbReference>
<dbReference type="Gene3D" id="1.25.40.390">
    <property type="match status" value="1"/>
</dbReference>
<evidence type="ECO:0000259" key="8">
    <source>
        <dbReference type="Pfam" id="PF14322"/>
    </source>
</evidence>
<feature type="region of interest" description="Disordered" evidence="6">
    <location>
        <begin position="429"/>
        <end position="448"/>
    </location>
</feature>
<evidence type="ECO:0000256" key="3">
    <source>
        <dbReference type="ARBA" id="ARBA00022729"/>
    </source>
</evidence>
<proteinExistence type="inferred from homology"/>
<comment type="similarity">
    <text evidence="2">Belongs to the SusD family.</text>
</comment>
<dbReference type="OrthoDB" id="625727at2"/>
<dbReference type="SUPFAM" id="SSF48452">
    <property type="entry name" value="TPR-like"/>
    <property type="match status" value="1"/>
</dbReference>
<dbReference type="GO" id="GO:0009279">
    <property type="term" value="C:cell outer membrane"/>
    <property type="evidence" value="ECO:0007669"/>
    <property type="project" value="UniProtKB-SubCell"/>
</dbReference>
<evidence type="ECO:0000313" key="10">
    <source>
        <dbReference type="Proteomes" id="UP000468388"/>
    </source>
</evidence>
<dbReference type="RefSeq" id="WP_157302817.1">
    <property type="nucleotide sequence ID" value="NZ_BAAAZB010000001.1"/>
</dbReference>
<evidence type="ECO:0000256" key="1">
    <source>
        <dbReference type="ARBA" id="ARBA00004442"/>
    </source>
</evidence>
<gene>
    <name evidence="9" type="ORF">GO495_25685</name>
</gene>